<dbReference type="AlphaFoldDB" id="A0AAE1SKL8"/>
<organism evidence="2 3">
    <name type="scientific">Anisodus tanguticus</name>
    <dbReference type="NCBI Taxonomy" id="243964"/>
    <lineage>
        <taxon>Eukaryota</taxon>
        <taxon>Viridiplantae</taxon>
        <taxon>Streptophyta</taxon>
        <taxon>Embryophyta</taxon>
        <taxon>Tracheophyta</taxon>
        <taxon>Spermatophyta</taxon>
        <taxon>Magnoliopsida</taxon>
        <taxon>eudicotyledons</taxon>
        <taxon>Gunneridae</taxon>
        <taxon>Pentapetalae</taxon>
        <taxon>asterids</taxon>
        <taxon>lamiids</taxon>
        <taxon>Solanales</taxon>
        <taxon>Solanaceae</taxon>
        <taxon>Solanoideae</taxon>
        <taxon>Hyoscyameae</taxon>
        <taxon>Anisodus</taxon>
    </lineage>
</organism>
<dbReference type="PANTHER" id="PTHR34539:SF19">
    <property type="entry name" value="T6J4.11 PROTEIN"/>
    <property type="match status" value="1"/>
</dbReference>
<protein>
    <submittedName>
        <fullName evidence="2">Uncharacterized protein</fullName>
    </submittedName>
</protein>
<dbReference type="Proteomes" id="UP001291623">
    <property type="component" value="Unassembled WGS sequence"/>
</dbReference>
<dbReference type="PANTHER" id="PTHR34539">
    <property type="entry name" value="T6J4.11 PROTEIN"/>
    <property type="match status" value="1"/>
</dbReference>
<sequence>MVVSSILHCKTPEINVKNPRTIICFTFIALCQLWERLGIDISFRSGRFLGIFKPSRLSVPETLTLHTTPNYHETTNQTPFPFFPSATIITTALARSSSSGELCSHHPHHQRPTPLTPLVLYIFNHHITAPANLKQPATTPIPQARPPPKPLLRRQSRRKRFFASRYQIGDHEILISGDDLEIADYSRLDTSGARKVRSTEINEEDDENYNEILTEGSGSNVDQFDQQIPIPTEEPHEIIKQLEQRVRVNSDELEFNSPDVKKLRENLLDDDLIDDSKFSATCHDFDSFMKSFEEEITPATAMEVVDLTEDSDVSRPELGYLLETSDDELGLPPPSTATSVESELVRVNSDSTEMGTQ</sequence>
<gene>
    <name evidence="2" type="ORF">RND71_010593</name>
</gene>
<evidence type="ECO:0000313" key="3">
    <source>
        <dbReference type="Proteomes" id="UP001291623"/>
    </source>
</evidence>
<keyword evidence="3" id="KW-1185">Reference proteome</keyword>
<evidence type="ECO:0000256" key="1">
    <source>
        <dbReference type="SAM" id="MobiDB-lite"/>
    </source>
</evidence>
<evidence type="ECO:0000313" key="2">
    <source>
        <dbReference type="EMBL" id="KAK4371118.1"/>
    </source>
</evidence>
<proteinExistence type="predicted"/>
<feature type="region of interest" description="Disordered" evidence="1">
    <location>
        <begin position="323"/>
        <end position="357"/>
    </location>
</feature>
<reference evidence="2" key="1">
    <citation type="submission" date="2023-12" db="EMBL/GenBank/DDBJ databases">
        <title>Genome assembly of Anisodus tanguticus.</title>
        <authorList>
            <person name="Wang Y.-J."/>
        </authorList>
    </citation>
    <scope>NUCLEOTIDE SEQUENCE</scope>
    <source>
        <strain evidence="2">KB-2021</strain>
        <tissue evidence="2">Leaf</tissue>
    </source>
</reference>
<dbReference type="EMBL" id="JAVYJV010000005">
    <property type="protein sequence ID" value="KAK4371118.1"/>
    <property type="molecule type" value="Genomic_DNA"/>
</dbReference>
<feature type="region of interest" description="Disordered" evidence="1">
    <location>
        <begin position="133"/>
        <end position="155"/>
    </location>
</feature>
<name>A0AAE1SKL8_9SOLA</name>
<comment type="caution">
    <text evidence="2">The sequence shown here is derived from an EMBL/GenBank/DDBJ whole genome shotgun (WGS) entry which is preliminary data.</text>
</comment>
<accession>A0AAE1SKL8</accession>
<feature type="compositionally biased region" description="Polar residues" evidence="1">
    <location>
        <begin position="348"/>
        <end position="357"/>
    </location>
</feature>